<evidence type="ECO:0000313" key="1">
    <source>
        <dbReference type="EMBL" id="QNU66075.1"/>
    </source>
</evidence>
<dbReference type="Proteomes" id="UP000306409">
    <property type="component" value="Chromosome"/>
</dbReference>
<dbReference type="RefSeq" id="WP_137696823.1">
    <property type="nucleotide sequence ID" value="NZ_CP061336.1"/>
</dbReference>
<dbReference type="SUPFAM" id="SSF53756">
    <property type="entry name" value="UDP-Glycosyltransferase/glycogen phosphorylase"/>
    <property type="match status" value="1"/>
</dbReference>
<dbReference type="InterPro" id="IPR045945">
    <property type="entry name" value="DUF6365"/>
</dbReference>
<dbReference type="EMBL" id="CP061336">
    <property type="protein sequence ID" value="QNU66075.1"/>
    <property type="molecule type" value="Genomic_DNA"/>
</dbReference>
<evidence type="ECO:0000313" key="2">
    <source>
        <dbReference type="Proteomes" id="UP000306409"/>
    </source>
</evidence>
<gene>
    <name evidence="1" type="ORF">EHE19_014460</name>
</gene>
<accession>A0A4U7JLG0</accession>
<keyword evidence="2" id="KW-1185">Reference proteome</keyword>
<name>A0A4U7JLG0_9FIRM</name>
<dbReference type="OrthoDB" id="1738372at2"/>
<protein>
    <submittedName>
        <fullName evidence="1">Uncharacterized protein</fullName>
    </submittedName>
</protein>
<dbReference type="KEGG" id="rher:EHE19_014460"/>
<dbReference type="AlphaFoldDB" id="A0A4U7JLG0"/>
<proteinExistence type="predicted"/>
<sequence>MNVGIIVTSYWAYGELLIALQFAKRIKKFGYNPYFFIPPSHKNILQQENINYCVLIPNIGSINRILFQDYENRCHPEYVILSDFLNYNFCEKDYGLSVKDLEIFSGRIGTFDNFDWTIKLRKMDTYGFAASIASKVDINKYGFKLVPCPITNVNEQNEDDKFYYSLIDEYLEYDEEKKIKMREELNLPQKKPIILVTSATWQDTYKSYPQIIKCVEIFNNVYARLIDKMSEKVTIVHVGKNSSIKFKNENKNIIYLDNLSPKLFDKYCIACDVFLSRNITSTTLAKVACSGIPAMVLTNSLHIKNGVVLSSNSEITNEMKKELEKIDDLYPYRMFPVGWYSFLEPIHKNNPYFELVIEEEVFDFDKVLKSIDKMTNDAGYRAEIKEKAMQYRLTLENLKKPEEILSLLNNRD</sequence>
<dbReference type="Pfam" id="PF19892">
    <property type="entry name" value="DUF6365"/>
    <property type="match status" value="1"/>
</dbReference>
<reference evidence="1 2" key="1">
    <citation type="submission" date="2020-09" db="EMBL/GenBank/DDBJ databases">
        <title>Characterization and genome sequencing of Ruminiclostridium sp. nov. MA18.</title>
        <authorList>
            <person name="Rettenmaier R."/>
            <person name="Kowollik M.-L."/>
            <person name="Liebl W."/>
            <person name="Zverlov V."/>
        </authorList>
    </citation>
    <scope>NUCLEOTIDE SEQUENCE [LARGE SCALE GENOMIC DNA]</scope>
    <source>
        <strain evidence="1 2">MA18</strain>
    </source>
</reference>
<organism evidence="1 2">
    <name type="scientific">Ruminiclostridium herbifermentans</name>
    <dbReference type="NCBI Taxonomy" id="2488810"/>
    <lineage>
        <taxon>Bacteria</taxon>
        <taxon>Bacillati</taxon>
        <taxon>Bacillota</taxon>
        <taxon>Clostridia</taxon>
        <taxon>Eubacteriales</taxon>
        <taxon>Oscillospiraceae</taxon>
        <taxon>Ruminiclostridium</taxon>
    </lineage>
</organism>